<evidence type="ECO:0000313" key="2">
    <source>
        <dbReference type="Proteomes" id="UP000240978"/>
    </source>
</evidence>
<keyword evidence="2" id="KW-1185">Reference proteome</keyword>
<sequence length="179" mass="20756">MIAHYTELLDTFDKTRIEDWGFYFHDNAERIDTLIQFYEAYNKHVMNAQAKRIRALKKSISQLTGDHRWSDMEGLELTYDNFEPSLYIRGSFNSTPANPLGTFNIHILAPTVQAWNHYENQLLSRYTAQEPLIAGNKTILQVFTAPGQQEKQILEALQEVYLFLSSLSLKNFLLPLTSH</sequence>
<dbReference type="OrthoDB" id="658352at2"/>
<evidence type="ECO:0000313" key="1">
    <source>
        <dbReference type="EMBL" id="PSL33573.1"/>
    </source>
</evidence>
<name>A0A2P8GHX2_9BACT</name>
<proteinExistence type="predicted"/>
<protein>
    <submittedName>
        <fullName evidence="1">Uncharacterized protein</fullName>
    </submittedName>
</protein>
<reference evidence="1 2" key="1">
    <citation type="submission" date="2018-03" db="EMBL/GenBank/DDBJ databases">
        <title>Genomic Encyclopedia of Archaeal and Bacterial Type Strains, Phase II (KMG-II): from individual species to whole genera.</title>
        <authorList>
            <person name="Goeker M."/>
        </authorList>
    </citation>
    <scope>NUCLEOTIDE SEQUENCE [LARGE SCALE GENOMIC DNA]</scope>
    <source>
        <strain evidence="1 2">DSM 18107</strain>
    </source>
</reference>
<organism evidence="1 2">
    <name type="scientific">Chitinophaga ginsengisoli</name>
    <dbReference type="NCBI Taxonomy" id="363837"/>
    <lineage>
        <taxon>Bacteria</taxon>
        <taxon>Pseudomonadati</taxon>
        <taxon>Bacteroidota</taxon>
        <taxon>Chitinophagia</taxon>
        <taxon>Chitinophagales</taxon>
        <taxon>Chitinophagaceae</taxon>
        <taxon>Chitinophaga</taxon>
    </lineage>
</organism>
<dbReference type="AlphaFoldDB" id="A0A2P8GHX2"/>
<accession>A0A2P8GHX2</accession>
<comment type="caution">
    <text evidence="1">The sequence shown here is derived from an EMBL/GenBank/DDBJ whole genome shotgun (WGS) entry which is preliminary data.</text>
</comment>
<dbReference type="RefSeq" id="WP_106601868.1">
    <property type="nucleotide sequence ID" value="NZ_PYGK01000003.1"/>
</dbReference>
<dbReference type="EMBL" id="PYGK01000003">
    <property type="protein sequence ID" value="PSL33573.1"/>
    <property type="molecule type" value="Genomic_DNA"/>
</dbReference>
<gene>
    <name evidence="1" type="ORF">CLV42_103556</name>
</gene>
<dbReference type="Proteomes" id="UP000240978">
    <property type="component" value="Unassembled WGS sequence"/>
</dbReference>